<evidence type="ECO:0000313" key="16">
    <source>
        <dbReference type="Proteomes" id="UP000324832"/>
    </source>
</evidence>
<dbReference type="Pfam" id="PF04387">
    <property type="entry name" value="PTPLA"/>
    <property type="match status" value="1"/>
</dbReference>
<dbReference type="Proteomes" id="UP000324832">
    <property type="component" value="Unassembled WGS sequence"/>
</dbReference>
<evidence type="ECO:0000313" key="15">
    <source>
        <dbReference type="EMBL" id="VVC94152.1"/>
    </source>
</evidence>
<evidence type="ECO:0000256" key="10">
    <source>
        <dbReference type="ARBA" id="ARBA00023136"/>
    </source>
</evidence>
<dbReference type="InterPro" id="IPR007482">
    <property type="entry name" value="Tyr_Pase-like_PTPLA"/>
</dbReference>
<protein>
    <recommendedName>
        <fullName evidence="4 14">Very-long-chain (3R)-3-hydroxyacyl-CoA dehydratase</fullName>
        <ecNumber evidence="4 14">4.2.1.134</ecNumber>
    </recommendedName>
</protein>
<dbReference type="UniPathway" id="UPA00094"/>
<dbReference type="EC" id="4.2.1.134" evidence="4 14"/>
<keyword evidence="12 14" id="KW-0456">Lyase</keyword>
<evidence type="ECO:0000256" key="1">
    <source>
        <dbReference type="ARBA" id="ARBA00004141"/>
    </source>
</evidence>
<dbReference type="EMBL" id="FZQP02001892">
    <property type="protein sequence ID" value="VVC94152.1"/>
    <property type="molecule type" value="Genomic_DNA"/>
</dbReference>
<dbReference type="PANTHER" id="PTHR11035">
    <property type="entry name" value="VERY-LONG-CHAIN (3R)-3-HYDROXYACYL-COA DEHYDRATASE"/>
    <property type="match status" value="1"/>
</dbReference>
<keyword evidence="10 14" id="KW-0472">Membrane</keyword>
<dbReference type="GO" id="GO:0005789">
    <property type="term" value="C:endoplasmic reticulum membrane"/>
    <property type="evidence" value="ECO:0007669"/>
    <property type="project" value="UniProtKB-SubCell"/>
</dbReference>
<keyword evidence="14" id="KW-0256">Endoplasmic reticulum</keyword>
<dbReference type="PANTHER" id="PTHR11035:SF3">
    <property type="entry name" value="VERY-LONG-CHAIN (3R)-3-HYDROXYACYL-COA DEHYDRATASE"/>
    <property type="match status" value="1"/>
</dbReference>
<comment type="subcellular location">
    <subcellularLocation>
        <location evidence="14">Endoplasmic reticulum membrane</location>
        <topology evidence="14">Multi-pass membrane protein</topology>
    </subcellularLocation>
    <subcellularLocation>
        <location evidence="1">Membrane</location>
        <topology evidence="1">Multi-pass membrane protein</topology>
    </subcellularLocation>
</comment>
<evidence type="ECO:0000256" key="5">
    <source>
        <dbReference type="ARBA" id="ARBA00022516"/>
    </source>
</evidence>
<comment type="caution">
    <text evidence="14">Lacks conserved residue(s) required for the propagation of feature annotation.</text>
</comment>
<evidence type="ECO:0000256" key="2">
    <source>
        <dbReference type="ARBA" id="ARBA00005194"/>
    </source>
</evidence>
<dbReference type="GO" id="GO:0030148">
    <property type="term" value="P:sphingolipid biosynthetic process"/>
    <property type="evidence" value="ECO:0007669"/>
    <property type="project" value="TreeGrafter"/>
</dbReference>
<comment type="function">
    <text evidence="14">Catalyzes the third of the four reactions of the long-chain fatty acids elongation cycle. This endoplasmic reticulum-bound enzymatic process, allows the addition of two carbons to the chain of long- and very long-chain fatty acids/VLCFAs per cycle. This enzyme catalyzes the dehydration of the 3-hydroxyacyl-CoA intermediate into trans-2,3-enoyl-CoA, within each cycle of fatty acid elongation. Thereby, it participates to the production of VLCFAs of different chain lengths that are involved in multiple biological processes as precursors of membrane lipids and lipid mediators.</text>
</comment>
<proteinExistence type="inferred from homology"/>
<evidence type="ECO:0000256" key="7">
    <source>
        <dbReference type="ARBA" id="ARBA00022832"/>
    </source>
</evidence>
<comment type="pathway">
    <text evidence="2 14">Lipid metabolism; fatty acid biosynthesis.</text>
</comment>
<evidence type="ECO:0000256" key="14">
    <source>
        <dbReference type="RuleBase" id="RU363109"/>
    </source>
</evidence>
<keyword evidence="6 14" id="KW-0812">Transmembrane</keyword>
<organism evidence="15 16">
    <name type="scientific">Leptidea sinapis</name>
    <dbReference type="NCBI Taxonomy" id="189913"/>
    <lineage>
        <taxon>Eukaryota</taxon>
        <taxon>Metazoa</taxon>
        <taxon>Ecdysozoa</taxon>
        <taxon>Arthropoda</taxon>
        <taxon>Hexapoda</taxon>
        <taxon>Insecta</taxon>
        <taxon>Pterygota</taxon>
        <taxon>Neoptera</taxon>
        <taxon>Endopterygota</taxon>
        <taxon>Lepidoptera</taxon>
        <taxon>Glossata</taxon>
        <taxon>Ditrysia</taxon>
        <taxon>Papilionoidea</taxon>
        <taxon>Pieridae</taxon>
        <taxon>Dismorphiinae</taxon>
        <taxon>Leptidea</taxon>
    </lineage>
</organism>
<dbReference type="Pfam" id="PF16984">
    <property type="entry name" value="Grp7_allergen"/>
    <property type="match status" value="1"/>
</dbReference>
<evidence type="ECO:0000256" key="6">
    <source>
        <dbReference type="ARBA" id="ARBA00022692"/>
    </source>
</evidence>
<keyword evidence="11 14" id="KW-0275">Fatty acid biosynthesis</keyword>
<evidence type="ECO:0000256" key="12">
    <source>
        <dbReference type="ARBA" id="ARBA00023239"/>
    </source>
</evidence>
<keyword evidence="7 14" id="KW-0276">Fatty acid metabolism</keyword>
<evidence type="ECO:0000256" key="11">
    <source>
        <dbReference type="ARBA" id="ARBA00023160"/>
    </source>
</evidence>
<evidence type="ECO:0000256" key="3">
    <source>
        <dbReference type="ARBA" id="ARBA00007811"/>
    </source>
</evidence>
<dbReference type="GO" id="GO:0030497">
    <property type="term" value="P:fatty acid elongation"/>
    <property type="evidence" value="ECO:0007669"/>
    <property type="project" value="TreeGrafter"/>
</dbReference>
<accession>A0A5E4Q775</accession>
<feature type="transmembrane region" description="Helical" evidence="14">
    <location>
        <begin position="95"/>
        <end position="121"/>
    </location>
</feature>
<feature type="transmembrane region" description="Helical" evidence="14">
    <location>
        <begin position="20"/>
        <end position="41"/>
    </location>
</feature>
<name>A0A5E4Q775_9NEOP</name>
<keyword evidence="9 14" id="KW-0443">Lipid metabolism</keyword>
<keyword evidence="5 14" id="KW-0444">Lipid biosynthesis</keyword>
<sequence>MAPSTGKKPKNTEVSGIGKLYLLAYNGIQTVGWSYLLWQTLVHFLNRGTLDTFWNEIKWTVIIFQNAAVLEIINAAIGLVPSGILVVIMQVFSRVFLVCCSLLVTHSATVSPGLPLCILAWSITEIVRYSYYGLNIMKAVPQPLMFLSARWSLGETATVNDYVDNTISSLIPFIQENGLDPMALPDIVEGFSVLQNGRMTGLVNVSRSGDQKVNYFAKMLRVRFNYDYLVKVMNIGPTGRIVGSLSNVSESHSAVTSSLTGSSTQ</sequence>
<evidence type="ECO:0000256" key="13">
    <source>
        <dbReference type="ARBA" id="ARBA00036671"/>
    </source>
</evidence>
<keyword evidence="16" id="KW-1185">Reference proteome</keyword>
<keyword evidence="8 14" id="KW-1133">Transmembrane helix</keyword>
<dbReference type="GO" id="GO:0102158">
    <property type="term" value="F:very-long-chain (3R)-3-hydroxyacyl-CoA dehydratase activity"/>
    <property type="evidence" value="ECO:0007669"/>
    <property type="project" value="UniProtKB-EC"/>
</dbReference>
<gene>
    <name evidence="15" type="ORF">LSINAPIS_LOCUS6165</name>
</gene>
<feature type="transmembrane region" description="Helical" evidence="14">
    <location>
        <begin position="61"/>
        <end position="88"/>
    </location>
</feature>
<dbReference type="Gene3D" id="3.15.10.50">
    <property type="match status" value="1"/>
</dbReference>
<reference evidence="15 16" key="1">
    <citation type="submission" date="2017-07" db="EMBL/GenBank/DDBJ databases">
        <authorList>
            <person name="Talla V."/>
            <person name="Backstrom N."/>
        </authorList>
    </citation>
    <scope>NUCLEOTIDE SEQUENCE [LARGE SCALE GENOMIC DNA]</scope>
</reference>
<evidence type="ECO:0000256" key="8">
    <source>
        <dbReference type="ARBA" id="ARBA00022989"/>
    </source>
</evidence>
<evidence type="ECO:0000256" key="9">
    <source>
        <dbReference type="ARBA" id="ARBA00023098"/>
    </source>
</evidence>
<dbReference type="GO" id="GO:0042761">
    <property type="term" value="P:very long-chain fatty acid biosynthetic process"/>
    <property type="evidence" value="ECO:0007669"/>
    <property type="project" value="TreeGrafter"/>
</dbReference>
<dbReference type="InterPro" id="IPR038602">
    <property type="entry name" value="Mite_allergen_7_sf"/>
</dbReference>
<evidence type="ECO:0000256" key="4">
    <source>
        <dbReference type="ARBA" id="ARBA00013122"/>
    </source>
</evidence>
<comment type="similarity">
    <text evidence="3 14">Belongs to the very long-chain fatty acids dehydratase HACD family.</text>
</comment>
<comment type="catalytic activity">
    <reaction evidence="13 14">
        <text>a very-long-chain (3R)-3-hydroxyacyl-CoA = a very-long-chain (2E)-enoyl-CoA + H2O</text>
        <dbReference type="Rhea" id="RHEA:45812"/>
        <dbReference type="ChEBI" id="CHEBI:15377"/>
        <dbReference type="ChEBI" id="CHEBI:83728"/>
        <dbReference type="ChEBI" id="CHEBI:85440"/>
        <dbReference type="EC" id="4.2.1.134"/>
    </reaction>
</comment>
<dbReference type="InterPro" id="IPR020234">
    <property type="entry name" value="Mite_allergen_group-7"/>
</dbReference>
<dbReference type="AlphaFoldDB" id="A0A5E4Q775"/>